<reference evidence="3" key="2">
    <citation type="submission" date="2015-07" db="EMBL/GenBank/DDBJ databases">
        <title>The genome sequence of Plasmodium falciparum RAJ116.</title>
        <authorList>
            <consortium name="The Broad Institute Genome Sequencing Platform"/>
            <person name="Volkman S.K."/>
            <person name="Neafsey D.E."/>
            <person name="Dash A.P."/>
            <person name="Chitnis C.E."/>
            <person name="Hartl D.L."/>
            <person name="Young S.K."/>
            <person name="Kodira C.D."/>
            <person name="Zeng Q."/>
            <person name="Koehrsen M."/>
            <person name="Godfrey P."/>
            <person name="Alvarado L."/>
            <person name="Berlin A."/>
            <person name="Borenstein D."/>
            <person name="Chen Z."/>
            <person name="Engels R."/>
            <person name="Freedman E."/>
            <person name="Gellesch M."/>
            <person name="Goldberg J."/>
            <person name="Griggs A."/>
            <person name="Gujja S."/>
            <person name="Heiman D."/>
            <person name="Hepburn T."/>
            <person name="Howarth C."/>
            <person name="Jen D."/>
            <person name="Larson L."/>
            <person name="Lewis B."/>
            <person name="Mehta T."/>
            <person name="Park D."/>
            <person name="Pearson M."/>
            <person name="Roberts A."/>
            <person name="Saif S."/>
            <person name="Shea T."/>
            <person name="Shenoy N."/>
            <person name="Sisk P."/>
            <person name="Stolte C."/>
            <person name="Sykes S."/>
            <person name="Walk T."/>
            <person name="White J."/>
            <person name="Yandava C."/>
            <person name="Wirth D.F."/>
            <person name="Nusbaum C."/>
            <person name="Birren B."/>
        </authorList>
    </citation>
    <scope>NUCLEOTIDE SEQUENCE [LARGE SCALE GENOMIC DNA]</scope>
    <source>
        <strain evidence="3">RAJ116</strain>
    </source>
</reference>
<sequence length="254" mass="30242">MCEEPNDVIDKLLRQNDIYKNEIQEKDKILLNLQNDLQKKNKTLEELGEEIQKYKNDNLDNMKIIQSLKYKITRKDIHKNDNSTTEAGQKNNNYLIKLYNENNILKEKLKKLNSSSKQQDNSTKLMIKMEHKKEEENQSNLINSTDKKDDDQMGKINFFMKAFLDAEQKLYIADVVINTQKEIMTKMKKDRNNYLEHIKAKKIIFKKELEKSLDFIFSLCEDIGSKKEKICITNRMKNLQDCIYDFLREFEGSY</sequence>
<dbReference type="EMBL" id="GG664581">
    <property type="protein sequence ID" value="KNC37568.1"/>
    <property type="molecule type" value="Genomic_DNA"/>
</dbReference>
<evidence type="ECO:0000313" key="3">
    <source>
        <dbReference type="Proteomes" id="UP000054566"/>
    </source>
</evidence>
<gene>
    <name evidence="2" type="ORF">PFLG_02668</name>
</gene>
<reference evidence="3" key="1">
    <citation type="submission" date="2015-07" db="EMBL/GenBank/DDBJ databases">
        <title>Annotation of Plasmodium falciparum RAJ116.</title>
        <authorList>
            <consortium name="The Broad Institute Genome Sequencing Platform"/>
            <person name="Volkman S.K."/>
            <person name="Neafsey D.E."/>
            <person name="Dash A.P."/>
            <person name="Chitnis C.E."/>
            <person name="Hartl D.L."/>
            <person name="Young S.K."/>
            <person name="Zeng Q."/>
            <person name="Koehrsen M."/>
            <person name="Alvarado L."/>
            <person name="Berlin A."/>
            <person name="Borenstein D."/>
            <person name="Chapman S.B."/>
            <person name="Chen Z."/>
            <person name="Engels R."/>
            <person name="Freedman E."/>
            <person name="Gellesch M."/>
            <person name="Goldberg J."/>
            <person name="Griggs A."/>
            <person name="Gujja S."/>
            <person name="Heilman E.R."/>
            <person name="Heiman D.I."/>
            <person name="Howarth C."/>
            <person name="Jen D."/>
            <person name="Larson L."/>
            <person name="Mehta T."/>
            <person name="Neiman D."/>
            <person name="Park D."/>
            <person name="Pearson M."/>
            <person name="Roberts A."/>
            <person name="Saif S."/>
            <person name="Shea T."/>
            <person name="Shenoy N."/>
            <person name="Sisk P."/>
            <person name="Stolte C."/>
            <person name="Sykes S."/>
            <person name="Walk T."/>
            <person name="White J."/>
            <person name="Yandava C."/>
            <person name="Haas B."/>
            <person name="Henn M.R."/>
            <person name="Nusbaum C."/>
            <person name="Birren B."/>
        </authorList>
    </citation>
    <scope>NUCLEOTIDE SEQUENCE [LARGE SCALE GENOMIC DNA]</scope>
    <source>
        <strain evidence="3">RAJ116</strain>
    </source>
</reference>
<evidence type="ECO:0000313" key="2">
    <source>
        <dbReference type="EMBL" id="KNC37568.1"/>
    </source>
</evidence>
<proteinExistence type="predicted"/>
<dbReference type="OrthoDB" id="372053at2759"/>
<dbReference type="Proteomes" id="UP000054566">
    <property type="component" value="Unassembled WGS sequence"/>
</dbReference>
<keyword evidence="1" id="KW-0175">Coiled coil</keyword>
<accession>A0A0L0CZ42</accession>
<name>A0A0L0CZ42_PLAFA</name>
<organism evidence="2 3">
    <name type="scientific">Plasmodium falciparum RAJ116</name>
    <dbReference type="NCBI Taxonomy" id="580058"/>
    <lineage>
        <taxon>Eukaryota</taxon>
        <taxon>Sar</taxon>
        <taxon>Alveolata</taxon>
        <taxon>Apicomplexa</taxon>
        <taxon>Aconoidasida</taxon>
        <taxon>Haemosporida</taxon>
        <taxon>Plasmodiidae</taxon>
        <taxon>Plasmodium</taxon>
        <taxon>Plasmodium (Laverania)</taxon>
    </lineage>
</organism>
<protein>
    <submittedName>
        <fullName evidence="2">Uncharacterized protein</fullName>
    </submittedName>
</protein>
<evidence type="ECO:0000256" key="1">
    <source>
        <dbReference type="SAM" id="Coils"/>
    </source>
</evidence>
<dbReference type="AlphaFoldDB" id="A0A0L0CZ42"/>
<feature type="coiled-coil region" evidence="1">
    <location>
        <begin position="9"/>
        <end position="57"/>
    </location>
</feature>